<protein>
    <recommendedName>
        <fullName evidence="3">Diacylglycerol O-acyltransferase</fullName>
    </recommendedName>
</protein>
<organism evidence="1 2">
    <name type="scientific">Allokutzneria multivorans</name>
    <dbReference type="NCBI Taxonomy" id="1142134"/>
    <lineage>
        <taxon>Bacteria</taxon>
        <taxon>Bacillati</taxon>
        <taxon>Actinomycetota</taxon>
        <taxon>Actinomycetes</taxon>
        <taxon>Pseudonocardiales</taxon>
        <taxon>Pseudonocardiaceae</taxon>
        <taxon>Allokutzneria</taxon>
    </lineage>
</organism>
<accession>A0ABP7SGF6</accession>
<evidence type="ECO:0008006" key="3">
    <source>
        <dbReference type="Google" id="ProtNLM"/>
    </source>
</evidence>
<dbReference type="Gene3D" id="3.30.559.30">
    <property type="entry name" value="Nonribosomal peptide synthetase, condensation domain"/>
    <property type="match status" value="1"/>
</dbReference>
<evidence type="ECO:0000313" key="1">
    <source>
        <dbReference type="EMBL" id="GAA4011365.1"/>
    </source>
</evidence>
<evidence type="ECO:0000313" key="2">
    <source>
        <dbReference type="Proteomes" id="UP001501747"/>
    </source>
</evidence>
<dbReference type="SUPFAM" id="SSF52777">
    <property type="entry name" value="CoA-dependent acyltransferases"/>
    <property type="match status" value="1"/>
</dbReference>
<gene>
    <name evidence="1" type="ORF">GCM10022247_37190</name>
</gene>
<reference evidence="2" key="1">
    <citation type="journal article" date="2019" name="Int. J. Syst. Evol. Microbiol.">
        <title>The Global Catalogue of Microorganisms (GCM) 10K type strain sequencing project: providing services to taxonomists for standard genome sequencing and annotation.</title>
        <authorList>
            <consortium name="The Broad Institute Genomics Platform"/>
            <consortium name="The Broad Institute Genome Sequencing Center for Infectious Disease"/>
            <person name="Wu L."/>
            <person name="Ma J."/>
        </authorList>
    </citation>
    <scope>NUCLEOTIDE SEQUENCE [LARGE SCALE GENOMIC DNA]</scope>
    <source>
        <strain evidence="2">JCM 17342</strain>
    </source>
</reference>
<proteinExistence type="predicted"/>
<sequence>MRQATVNLLDRALLSFTGDDQPVITFSLDYQGKAPALELLARRVAERSVLPPGAGVFHAHGDLDEETDRIARRPFGRALWDLWLITSGDRFRVCLRAHHGFIDGVGLSHVAAALLPDSPGEGDRLHTAAMPTVRGLARAFKDFTGLLTHRSPWAPIPRPDAGARSAYRDVPVKALRAKADNYGVSVNDVSVAALGLALGEWQRARVPERARRDVVVCVAVSTRTPQERFHLGNRLAVYRLRLPHALRSWDDAVSLVRGHTDKVRETRQRDALRLALKVPGSLRPGVRLFRATLAPRATPFTVSSVSLPQHHTLFGAEMRAAGMTLNVFEGFPAYISFTRTPENLRCAAVADTARGALLAVPEHWANRLV</sequence>
<comment type="caution">
    <text evidence="1">The sequence shown here is derived from an EMBL/GenBank/DDBJ whole genome shotgun (WGS) entry which is preliminary data.</text>
</comment>
<dbReference type="EMBL" id="BAABAL010000013">
    <property type="protein sequence ID" value="GAA4011365.1"/>
    <property type="molecule type" value="Genomic_DNA"/>
</dbReference>
<dbReference type="Proteomes" id="UP001501747">
    <property type="component" value="Unassembled WGS sequence"/>
</dbReference>
<name>A0ABP7SGF6_9PSEU</name>
<dbReference type="RefSeq" id="WP_344876415.1">
    <property type="nucleotide sequence ID" value="NZ_BAABAL010000013.1"/>
</dbReference>
<keyword evidence="2" id="KW-1185">Reference proteome</keyword>